<reference evidence="11 12" key="1">
    <citation type="journal article" date="2015" name="Genome Biol.">
        <title>Comparative genomics of Steinernema reveals deeply conserved gene regulatory networks.</title>
        <authorList>
            <person name="Dillman A.R."/>
            <person name="Macchietto M."/>
            <person name="Porter C.F."/>
            <person name="Rogers A."/>
            <person name="Williams B."/>
            <person name="Antoshechkin I."/>
            <person name="Lee M.M."/>
            <person name="Goodwin Z."/>
            <person name="Lu X."/>
            <person name="Lewis E.E."/>
            <person name="Goodrich-Blair H."/>
            <person name="Stock S.P."/>
            <person name="Adams B.J."/>
            <person name="Sternberg P.W."/>
            <person name="Mortazavi A."/>
        </authorList>
    </citation>
    <scope>NUCLEOTIDE SEQUENCE [LARGE SCALE GENOMIC DNA]</scope>
    <source>
        <strain evidence="11 12">ALL</strain>
    </source>
</reference>
<comment type="caution">
    <text evidence="11">The sequence shown here is derived from an EMBL/GenBank/DDBJ whole genome shotgun (WGS) entry which is preliminary data.</text>
</comment>
<dbReference type="STRING" id="34508.A0A4U5MD69"/>
<feature type="compositionally biased region" description="Gly residues" evidence="9">
    <location>
        <begin position="243"/>
        <end position="253"/>
    </location>
</feature>
<evidence type="ECO:0000256" key="8">
    <source>
        <dbReference type="PROSITE-ProRule" id="PRU00176"/>
    </source>
</evidence>
<dbReference type="PANTHER" id="PTHR13952">
    <property type="entry name" value="U1 SMALL NUCLEAR RIBONUCLEOPROTEIN 70 KD"/>
    <property type="match status" value="1"/>
</dbReference>
<evidence type="ECO:0000313" key="12">
    <source>
        <dbReference type="Proteomes" id="UP000298663"/>
    </source>
</evidence>
<keyword evidence="4 8" id="KW-0694">RNA-binding</keyword>
<dbReference type="Pfam" id="PF12220">
    <property type="entry name" value="U1snRNP70_N"/>
    <property type="match status" value="1"/>
</dbReference>
<dbReference type="SUPFAM" id="SSF54928">
    <property type="entry name" value="RNA-binding domain, RBD"/>
    <property type="match status" value="1"/>
</dbReference>
<proteinExistence type="predicted"/>
<evidence type="ECO:0000256" key="7">
    <source>
        <dbReference type="ARBA" id="ARBA00031739"/>
    </source>
</evidence>
<dbReference type="EMBL" id="AZBU02000008">
    <property type="protein sequence ID" value="TKR67076.1"/>
    <property type="molecule type" value="Genomic_DNA"/>
</dbReference>
<dbReference type="Pfam" id="PF00076">
    <property type="entry name" value="RRM_1"/>
    <property type="match status" value="1"/>
</dbReference>
<evidence type="ECO:0000256" key="5">
    <source>
        <dbReference type="ARBA" id="ARBA00023242"/>
    </source>
</evidence>
<dbReference type="GO" id="GO:0005685">
    <property type="term" value="C:U1 snRNP"/>
    <property type="evidence" value="ECO:0007669"/>
    <property type="project" value="TreeGrafter"/>
</dbReference>
<gene>
    <name evidence="11" type="ORF">L596_023283</name>
</gene>
<dbReference type="PROSITE" id="PS50102">
    <property type="entry name" value="RRM"/>
    <property type="match status" value="1"/>
</dbReference>
<protein>
    <recommendedName>
        <fullName evidence="2">U1 small nuclear ribonucleoprotein 70 kDa</fullName>
    </recommendedName>
    <alternativeName>
        <fullName evidence="7">U1 snRNP-binding protein homolog</fullName>
    </alternativeName>
    <alternativeName>
        <fullName evidence="3">U11/U12 small nuclear ribonucleoprotein 35 kDa protein</fullName>
    </alternativeName>
</protein>
<feature type="compositionally biased region" description="Basic and acidic residues" evidence="9">
    <location>
        <begin position="195"/>
        <end position="211"/>
    </location>
</feature>
<dbReference type="InterPro" id="IPR051183">
    <property type="entry name" value="U1_U11-U12_snRNP_70-35kDa"/>
</dbReference>
<dbReference type="SMART" id="SM00360">
    <property type="entry name" value="RRM"/>
    <property type="match status" value="1"/>
</dbReference>
<keyword evidence="12" id="KW-1185">Reference proteome</keyword>
<evidence type="ECO:0000313" key="11">
    <source>
        <dbReference type="EMBL" id="TKR67076.1"/>
    </source>
</evidence>
<keyword evidence="6" id="KW-0687">Ribonucleoprotein</keyword>
<evidence type="ECO:0000259" key="10">
    <source>
        <dbReference type="PROSITE" id="PS50102"/>
    </source>
</evidence>
<dbReference type="AlphaFoldDB" id="A0A4U5MD69"/>
<dbReference type="CDD" id="cd12236">
    <property type="entry name" value="RRM_snRNP70"/>
    <property type="match status" value="1"/>
</dbReference>
<dbReference type="Proteomes" id="UP000298663">
    <property type="component" value="Unassembled WGS sequence"/>
</dbReference>
<dbReference type="GO" id="GO:0071011">
    <property type="term" value="C:precatalytic spliceosome"/>
    <property type="evidence" value="ECO:0007669"/>
    <property type="project" value="TreeGrafter"/>
</dbReference>
<feature type="compositionally biased region" description="Basic and acidic residues" evidence="9">
    <location>
        <begin position="256"/>
        <end position="333"/>
    </location>
</feature>
<evidence type="ECO:0000256" key="3">
    <source>
        <dbReference type="ARBA" id="ARBA00021080"/>
    </source>
</evidence>
<dbReference type="Gene3D" id="3.30.70.330">
    <property type="match status" value="1"/>
</dbReference>
<name>A0A4U5MD69_STECR</name>
<dbReference type="FunFam" id="3.30.70.330:FF:000132">
    <property type="entry name" value="Small nuclear ribonucleoprotein U11/U12 subunit 35"/>
    <property type="match status" value="1"/>
</dbReference>
<dbReference type="PANTHER" id="PTHR13952:SF5">
    <property type="entry name" value="U1 SMALL NUCLEAR RIBONUCLEOPROTEIN 70 KDA"/>
    <property type="match status" value="1"/>
</dbReference>
<comment type="subcellular location">
    <subcellularLocation>
        <location evidence="1">Nucleus</location>
    </subcellularLocation>
</comment>
<organism evidence="11 12">
    <name type="scientific">Steinernema carpocapsae</name>
    <name type="common">Entomopathogenic nematode</name>
    <dbReference type="NCBI Taxonomy" id="34508"/>
    <lineage>
        <taxon>Eukaryota</taxon>
        <taxon>Metazoa</taxon>
        <taxon>Ecdysozoa</taxon>
        <taxon>Nematoda</taxon>
        <taxon>Chromadorea</taxon>
        <taxon>Rhabditida</taxon>
        <taxon>Tylenchina</taxon>
        <taxon>Panagrolaimomorpha</taxon>
        <taxon>Strongyloidoidea</taxon>
        <taxon>Steinernematidae</taxon>
        <taxon>Steinernema</taxon>
    </lineage>
</organism>
<dbReference type="InterPro" id="IPR022023">
    <property type="entry name" value="U1snRNP70_N"/>
</dbReference>
<sequence>MTQFLPENLLALFAPRPPLEFRPPVDELIVDRKRPQMDGLAPYVHNFEEAHETPPKAEVETKEQRKIRKRKEKDELLAYKIEQGIALWQPNENAQATSDAYKTLFVGRISYDTTESKLRREFESYGKINKIVMVQDKEGKPRGYAFIEFSSKSEMSAAYKKADGIKIDGRRVVVDYERGRTQKNWLPRRLGGGKGDSRKTREPRAAIEAREGANGNGYSGGGHRDHHGGDRDRGHRGGDHGGPRFGGGHGGSGYSSRDDRRDRDFDSSRSSRDSRDSRYRDDRHGGSRDAGNRDGGHRDGDRYGSRGGERDHRNGGGHRDRSDRSRDYDRSRK</sequence>
<evidence type="ECO:0000256" key="1">
    <source>
        <dbReference type="ARBA" id="ARBA00004123"/>
    </source>
</evidence>
<dbReference type="InterPro" id="IPR034143">
    <property type="entry name" value="snRNP70_RRM"/>
</dbReference>
<dbReference type="InterPro" id="IPR035979">
    <property type="entry name" value="RBD_domain_sf"/>
</dbReference>
<evidence type="ECO:0000256" key="2">
    <source>
        <dbReference type="ARBA" id="ARBA00016996"/>
    </source>
</evidence>
<feature type="region of interest" description="Disordered" evidence="9">
    <location>
        <begin position="185"/>
        <end position="333"/>
    </location>
</feature>
<reference evidence="11 12" key="2">
    <citation type="journal article" date="2019" name="G3 (Bethesda)">
        <title>Hybrid Assembly of the Genome of the Entomopathogenic Nematode Steinernema carpocapsae Identifies the X-Chromosome.</title>
        <authorList>
            <person name="Serra L."/>
            <person name="Macchietto M."/>
            <person name="Macias-Munoz A."/>
            <person name="McGill C.J."/>
            <person name="Rodriguez I.M."/>
            <person name="Rodriguez B."/>
            <person name="Murad R."/>
            <person name="Mortazavi A."/>
        </authorList>
    </citation>
    <scope>NUCLEOTIDE SEQUENCE [LARGE SCALE GENOMIC DNA]</scope>
    <source>
        <strain evidence="11 12">ALL</strain>
    </source>
</reference>
<evidence type="ECO:0000256" key="4">
    <source>
        <dbReference type="ARBA" id="ARBA00022884"/>
    </source>
</evidence>
<evidence type="ECO:0000256" key="6">
    <source>
        <dbReference type="ARBA" id="ARBA00023274"/>
    </source>
</evidence>
<dbReference type="InterPro" id="IPR012677">
    <property type="entry name" value="Nucleotide-bd_a/b_plait_sf"/>
</dbReference>
<keyword evidence="5" id="KW-0539">Nucleus</keyword>
<evidence type="ECO:0000256" key="9">
    <source>
        <dbReference type="SAM" id="MobiDB-lite"/>
    </source>
</evidence>
<dbReference type="GO" id="GO:0071004">
    <property type="term" value="C:U2-type prespliceosome"/>
    <property type="evidence" value="ECO:0007669"/>
    <property type="project" value="TreeGrafter"/>
</dbReference>
<dbReference type="GO" id="GO:0003729">
    <property type="term" value="F:mRNA binding"/>
    <property type="evidence" value="ECO:0007669"/>
    <property type="project" value="TreeGrafter"/>
</dbReference>
<feature type="domain" description="RRM" evidence="10">
    <location>
        <begin position="102"/>
        <end position="179"/>
    </location>
</feature>
<dbReference type="OrthoDB" id="272703at2759"/>
<dbReference type="InterPro" id="IPR000504">
    <property type="entry name" value="RRM_dom"/>
</dbReference>
<feature type="compositionally biased region" description="Basic and acidic residues" evidence="9">
    <location>
        <begin position="227"/>
        <end position="242"/>
    </location>
</feature>
<dbReference type="GO" id="GO:0030619">
    <property type="term" value="F:U1 snRNA binding"/>
    <property type="evidence" value="ECO:0007669"/>
    <property type="project" value="InterPro"/>
</dbReference>
<dbReference type="GO" id="GO:0000398">
    <property type="term" value="P:mRNA splicing, via spliceosome"/>
    <property type="evidence" value="ECO:0007669"/>
    <property type="project" value="TreeGrafter"/>
</dbReference>
<accession>A0A4U5MD69</accession>